<sequence>MVVSFSAGRRLLLGDTYGNSRAYSPTNLYSSSARCHANGSACDRTILLREYRNTTVEDYLYLLEGIVDSQLQYTDVNVPIYVHDTDCTLSSTATGADCLEDCNSLISQGVAGVVVP</sequence>
<dbReference type="AlphaFoldDB" id="A0A0N4XWR4"/>
<reference evidence="1 2" key="2">
    <citation type="submission" date="2018-11" db="EMBL/GenBank/DDBJ databases">
        <authorList>
            <consortium name="Pathogen Informatics"/>
        </authorList>
    </citation>
    <scope>NUCLEOTIDE SEQUENCE [LARGE SCALE GENOMIC DNA]</scope>
</reference>
<evidence type="ECO:0000313" key="1">
    <source>
        <dbReference type="EMBL" id="VDL70949.1"/>
    </source>
</evidence>
<proteinExistence type="predicted"/>
<organism evidence="3">
    <name type="scientific">Nippostrongylus brasiliensis</name>
    <name type="common">Rat hookworm</name>
    <dbReference type="NCBI Taxonomy" id="27835"/>
    <lineage>
        <taxon>Eukaryota</taxon>
        <taxon>Metazoa</taxon>
        <taxon>Ecdysozoa</taxon>
        <taxon>Nematoda</taxon>
        <taxon>Chromadorea</taxon>
        <taxon>Rhabditida</taxon>
        <taxon>Rhabditina</taxon>
        <taxon>Rhabditomorpha</taxon>
        <taxon>Strongyloidea</taxon>
        <taxon>Heligmosomidae</taxon>
        <taxon>Nippostrongylus</taxon>
    </lineage>
</organism>
<reference evidence="3" key="1">
    <citation type="submission" date="2017-02" db="UniProtKB">
        <authorList>
            <consortium name="WormBaseParasite"/>
        </authorList>
    </citation>
    <scope>IDENTIFICATION</scope>
</reference>
<name>A0A0N4XWR4_NIPBR</name>
<gene>
    <name evidence="1" type="ORF">NBR_LOCUS7360</name>
</gene>
<accession>A0A0N4XWR4</accession>
<dbReference type="WBParaSite" id="NBR_0000735901-mRNA-1">
    <property type="protein sequence ID" value="NBR_0000735901-mRNA-1"/>
    <property type="gene ID" value="NBR_0000735901"/>
</dbReference>
<dbReference type="Proteomes" id="UP000271162">
    <property type="component" value="Unassembled WGS sequence"/>
</dbReference>
<protein>
    <submittedName>
        <fullName evidence="1 3">Uncharacterized protein</fullName>
    </submittedName>
</protein>
<dbReference type="EMBL" id="UYSL01019883">
    <property type="protein sequence ID" value="VDL70949.1"/>
    <property type="molecule type" value="Genomic_DNA"/>
</dbReference>
<keyword evidence="2" id="KW-1185">Reference proteome</keyword>
<evidence type="ECO:0000313" key="2">
    <source>
        <dbReference type="Proteomes" id="UP000271162"/>
    </source>
</evidence>
<evidence type="ECO:0000313" key="3">
    <source>
        <dbReference type="WBParaSite" id="NBR_0000735901-mRNA-1"/>
    </source>
</evidence>